<dbReference type="InterPro" id="IPR052016">
    <property type="entry name" value="Bact_Sigma-Reg"/>
</dbReference>
<reference evidence="4 5" key="1">
    <citation type="submission" date="2016-11" db="EMBL/GenBank/DDBJ databases">
        <title>Draft Genome Sequences of Nine Cyanobacterial Strains from Diverse Habitats.</title>
        <authorList>
            <person name="Zhu T."/>
            <person name="Hou S."/>
            <person name="Lu X."/>
            <person name="Hess W.R."/>
        </authorList>
    </citation>
    <scope>NUCLEOTIDE SEQUENCE [LARGE SCALE GENOMIC DNA]</scope>
    <source>
        <strain evidence="4 5">IAM M-71</strain>
    </source>
</reference>
<dbReference type="STRING" id="454136.NIES2119_26730"/>
<protein>
    <recommendedName>
        <fullName evidence="3">HAMP domain-containing protein</fullName>
    </recommendedName>
</protein>
<dbReference type="Gene3D" id="6.10.340.10">
    <property type="match status" value="1"/>
</dbReference>
<accession>A0A1U7I7I2</accession>
<comment type="caution">
    <text evidence="4">The sequence shown here is derived from an EMBL/GenBank/DDBJ whole genome shotgun (WGS) entry which is preliminary data.</text>
</comment>
<proteinExistence type="predicted"/>
<gene>
    <name evidence="4" type="ORF">NIES2119_26730</name>
</gene>
<dbReference type="SUPFAM" id="SSF158472">
    <property type="entry name" value="HAMP domain-like"/>
    <property type="match status" value="1"/>
</dbReference>
<dbReference type="GO" id="GO:0016791">
    <property type="term" value="F:phosphatase activity"/>
    <property type="evidence" value="ECO:0007669"/>
    <property type="project" value="TreeGrafter"/>
</dbReference>
<name>A0A1U7I7I2_9CYAN</name>
<dbReference type="Pfam" id="PF00672">
    <property type="entry name" value="HAMP"/>
    <property type="match status" value="1"/>
</dbReference>
<dbReference type="SMART" id="SM00331">
    <property type="entry name" value="PP2C_SIG"/>
    <property type="match status" value="1"/>
</dbReference>
<sequence length="370" mass="41227">MVGASALLSIAISILVAQWLSHPIAKLRQGAEKVRNRDFSTTLDLKSNDEWGLLADAFNAMVIEIRNYATSLQTKNEELEIRVAERTAEITQANAKISVLNEKLKSENLRMGAELGILKQMQQMILPKPEELEIKGLDIAGFMQPADEVGGDYYDVLQIDGVVTIGMGDVTGHGLESGILMLMAQTAVRTLKEIRENDPVRFLATLNRIIYKNVQRMNSYKNLSLVVLNYADGKVSISGQHEETIVVRNGGYIERIDTIDLGFPIGLDNDITEFINHTIVELDLEDGIVLYTDGITEAMDINNKQYGLDRLCDAIAKNWHLSANEIKQAVIEDVQQHIGTQKVFDDITLLVFKRQSEVSEASVQEIISIL</sequence>
<evidence type="ECO:0000256" key="2">
    <source>
        <dbReference type="SAM" id="Coils"/>
    </source>
</evidence>
<dbReference type="AlphaFoldDB" id="A0A1U7I7I2"/>
<dbReference type="InterPro" id="IPR003660">
    <property type="entry name" value="HAMP_dom"/>
</dbReference>
<dbReference type="Gene3D" id="3.60.40.10">
    <property type="entry name" value="PPM-type phosphatase domain"/>
    <property type="match status" value="1"/>
</dbReference>
<dbReference type="GO" id="GO:0016020">
    <property type="term" value="C:membrane"/>
    <property type="evidence" value="ECO:0007669"/>
    <property type="project" value="InterPro"/>
</dbReference>
<dbReference type="PANTHER" id="PTHR43156:SF2">
    <property type="entry name" value="STAGE II SPORULATION PROTEIN E"/>
    <property type="match status" value="1"/>
</dbReference>
<dbReference type="PANTHER" id="PTHR43156">
    <property type="entry name" value="STAGE II SPORULATION PROTEIN E-RELATED"/>
    <property type="match status" value="1"/>
</dbReference>
<dbReference type="EMBL" id="MRCE01000041">
    <property type="protein sequence ID" value="OKH32293.1"/>
    <property type="molecule type" value="Genomic_DNA"/>
</dbReference>
<feature type="coiled-coil region" evidence="2">
    <location>
        <begin position="69"/>
        <end position="110"/>
    </location>
</feature>
<dbReference type="CDD" id="cd06225">
    <property type="entry name" value="HAMP"/>
    <property type="match status" value="1"/>
</dbReference>
<keyword evidence="1" id="KW-0378">Hydrolase</keyword>
<evidence type="ECO:0000313" key="5">
    <source>
        <dbReference type="Proteomes" id="UP000185860"/>
    </source>
</evidence>
<dbReference type="PROSITE" id="PS50885">
    <property type="entry name" value="HAMP"/>
    <property type="match status" value="1"/>
</dbReference>
<evidence type="ECO:0000256" key="1">
    <source>
        <dbReference type="ARBA" id="ARBA00022801"/>
    </source>
</evidence>
<dbReference type="Pfam" id="PF07228">
    <property type="entry name" value="SpoIIE"/>
    <property type="match status" value="1"/>
</dbReference>
<dbReference type="InterPro" id="IPR036457">
    <property type="entry name" value="PPM-type-like_dom_sf"/>
</dbReference>
<dbReference type="Proteomes" id="UP000185860">
    <property type="component" value="Unassembled WGS sequence"/>
</dbReference>
<feature type="domain" description="HAMP" evidence="3">
    <location>
        <begin position="18"/>
        <end position="70"/>
    </location>
</feature>
<evidence type="ECO:0000313" key="4">
    <source>
        <dbReference type="EMBL" id="OKH32293.1"/>
    </source>
</evidence>
<organism evidence="4 5">
    <name type="scientific">[Phormidium ambiguum] IAM M-71</name>
    <dbReference type="NCBI Taxonomy" id="454136"/>
    <lineage>
        <taxon>Bacteria</taxon>
        <taxon>Bacillati</taxon>
        <taxon>Cyanobacteriota</taxon>
        <taxon>Cyanophyceae</taxon>
        <taxon>Oscillatoriophycideae</taxon>
        <taxon>Aerosakkonematales</taxon>
        <taxon>Aerosakkonemataceae</taxon>
        <taxon>Floridanema</taxon>
    </lineage>
</organism>
<dbReference type="InterPro" id="IPR001932">
    <property type="entry name" value="PPM-type_phosphatase-like_dom"/>
</dbReference>
<keyword evidence="2" id="KW-0175">Coiled coil</keyword>
<dbReference type="GO" id="GO:0007165">
    <property type="term" value="P:signal transduction"/>
    <property type="evidence" value="ECO:0007669"/>
    <property type="project" value="InterPro"/>
</dbReference>
<evidence type="ECO:0000259" key="3">
    <source>
        <dbReference type="PROSITE" id="PS50885"/>
    </source>
</evidence>
<dbReference type="SMART" id="SM00304">
    <property type="entry name" value="HAMP"/>
    <property type="match status" value="1"/>
</dbReference>